<sequence>PRTALTWLRPATASLARLENLPPDETCPGDPGPAAGGLPAASSAHSCGSPADRPRASTCRDRRSSCARRR</sequence>
<gene>
    <name evidence="2" type="ORF">AS28_09443</name>
</gene>
<evidence type="ECO:0000313" key="2">
    <source>
        <dbReference type="EMBL" id="KFW63536.1"/>
    </source>
</evidence>
<feature type="region of interest" description="Disordered" evidence="1">
    <location>
        <begin position="16"/>
        <end position="70"/>
    </location>
</feature>
<proteinExistence type="predicted"/>
<feature type="compositionally biased region" description="Low complexity" evidence="1">
    <location>
        <begin position="28"/>
        <end position="41"/>
    </location>
</feature>
<dbReference type="AlphaFoldDB" id="A0A093NHA7"/>
<feature type="non-terminal residue" evidence="2">
    <location>
        <position position="1"/>
    </location>
</feature>
<organism evidence="2 3">
    <name type="scientific">Pygoscelis adeliae</name>
    <name type="common">Adelie penguin</name>
    <dbReference type="NCBI Taxonomy" id="9238"/>
    <lineage>
        <taxon>Eukaryota</taxon>
        <taxon>Metazoa</taxon>
        <taxon>Chordata</taxon>
        <taxon>Craniata</taxon>
        <taxon>Vertebrata</taxon>
        <taxon>Euteleostomi</taxon>
        <taxon>Archelosauria</taxon>
        <taxon>Archosauria</taxon>
        <taxon>Dinosauria</taxon>
        <taxon>Saurischia</taxon>
        <taxon>Theropoda</taxon>
        <taxon>Coelurosauria</taxon>
        <taxon>Aves</taxon>
        <taxon>Neognathae</taxon>
        <taxon>Neoaves</taxon>
        <taxon>Aequornithes</taxon>
        <taxon>Sphenisciformes</taxon>
        <taxon>Spheniscidae</taxon>
        <taxon>Pygoscelis</taxon>
    </lineage>
</organism>
<evidence type="ECO:0000313" key="3">
    <source>
        <dbReference type="Proteomes" id="UP000054081"/>
    </source>
</evidence>
<dbReference type="EMBL" id="KL224766">
    <property type="protein sequence ID" value="KFW63536.1"/>
    <property type="molecule type" value="Genomic_DNA"/>
</dbReference>
<evidence type="ECO:0000256" key="1">
    <source>
        <dbReference type="SAM" id="MobiDB-lite"/>
    </source>
</evidence>
<reference evidence="2 3" key="1">
    <citation type="submission" date="2014-04" db="EMBL/GenBank/DDBJ databases">
        <title>Genome evolution of avian class.</title>
        <authorList>
            <person name="Zhang G."/>
            <person name="Li C."/>
        </authorList>
    </citation>
    <scope>NUCLEOTIDE SEQUENCE [LARGE SCALE GENOMIC DNA]</scope>
    <source>
        <strain evidence="2">BGI_AS28</strain>
    </source>
</reference>
<name>A0A093NHA7_PYGAD</name>
<accession>A0A093NHA7</accession>
<feature type="non-terminal residue" evidence="2">
    <location>
        <position position="70"/>
    </location>
</feature>
<keyword evidence="3" id="KW-1185">Reference proteome</keyword>
<feature type="compositionally biased region" description="Basic and acidic residues" evidence="1">
    <location>
        <begin position="52"/>
        <end position="64"/>
    </location>
</feature>
<protein>
    <submittedName>
        <fullName evidence="2">Uncharacterized protein</fullName>
    </submittedName>
</protein>
<dbReference type="Proteomes" id="UP000054081">
    <property type="component" value="Unassembled WGS sequence"/>
</dbReference>